<proteinExistence type="predicted"/>
<comment type="caution">
    <text evidence="3">The sequence shown here is derived from an EMBL/GenBank/DDBJ whole genome shotgun (WGS) entry which is preliminary data.</text>
</comment>
<evidence type="ECO:0000256" key="1">
    <source>
        <dbReference type="SAM" id="MobiDB-lite"/>
    </source>
</evidence>
<dbReference type="EMBL" id="JAUKUD010000001">
    <property type="protein sequence ID" value="KAK0753406.1"/>
    <property type="molecule type" value="Genomic_DNA"/>
</dbReference>
<feature type="transmembrane region" description="Helical" evidence="2">
    <location>
        <begin position="40"/>
        <end position="64"/>
    </location>
</feature>
<protein>
    <submittedName>
        <fullName evidence="3">Uncharacterized protein</fullName>
    </submittedName>
</protein>
<keyword evidence="2" id="KW-0812">Transmembrane</keyword>
<dbReference type="Proteomes" id="UP001172155">
    <property type="component" value="Unassembled WGS sequence"/>
</dbReference>
<feature type="compositionally biased region" description="Basic and acidic residues" evidence="1">
    <location>
        <begin position="125"/>
        <end position="138"/>
    </location>
</feature>
<evidence type="ECO:0000313" key="4">
    <source>
        <dbReference type="Proteomes" id="UP001172155"/>
    </source>
</evidence>
<keyword evidence="2" id="KW-1133">Transmembrane helix</keyword>
<keyword evidence="4" id="KW-1185">Reference proteome</keyword>
<feature type="region of interest" description="Disordered" evidence="1">
    <location>
        <begin position="115"/>
        <end position="138"/>
    </location>
</feature>
<dbReference type="AlphaFoldDB" id="A0AA40KC51"/>
<feature type="region of interest" description="Disordered" evidence="1">
    <location>
        <begin position="159"/>
        <end position="183"/>
    </location>
</feature>
<evidence type="ECO:0000313" key="3">
    <source>
        <dbReference type="EMBL" id="KAK0753406.1"/>
    </source>
</evidence>
<gene>
    <name evidence="3" type="ORF">B0T18DRAFT_484158</name>
</gene>
<keyword evidence="2" id="KW-0472">Membrane</keyword>
<reference evidence="3" key="1">
    <citation type="submission" date="2023-06" db="EMBL/GenBank/DDBJ databases">
        <title>Genome-scale phylogeny and comparative genomics of the fungal order Sordariales.</title>
        <authorList>
            <consortium name="Lawrence Berkeley National Laboratory"/>
            <person name="Hensen N."/>
            <person name="Bonometti L."/>
            <person name="Westerberg I."/>
            <person name="Brannstrom I.O."/>
            <person name="Guillou S."/>
            <person name="Cros-Aarteil S."/>
            <person name="Calhoun S."/>
            <person name="Haridas S."/>
            <person name="Kuo A."/>
            <person name="Mondo S."/>
            <person name="Pangilinan J."/>
            <person name="Riley R."/>
            <person name="LaButti K."/>
            <person name="Andreopoulos B."/>
            <person name="Lipzen A."/>
            <person name="Chen C."/>
            <person name="Yanf M."/>
            <person name="Daum C."/>
            <person name="Ng V."/>
            <person name="Clum A."/>
            <person name="Steindorff A."/>
            <person name="Ohm R."/>
            <person name="Martin F."/>
            <person name="Silar P."/>
            <person name="Natvig D."/>
            <person name="Lalanne C."/>
            <person name="Gautier V."/>
            <person name="Ament-velasquez S.L."/>
            <person name="Kruys A."/>
            <person name="Hutchinson M.I."/>
            <person name="Powell A.J."/>
            <person name="Barry K."/>
            <person name="Miller A.N."/>
            <person name="Grigoriev I.V."/>
            <person name="Debuchy R."/>
            <person name="Gladieux P."/>
            <person name="Thoren M.H."/>
            <person name="Johannesson H."/>
        </authorList>
    </citation>
    <scope>NUCLEOTIDE SEQUENCE</scope>
    <source>
        <strain evidence="3">SMH3187-1</strain>
    </source>
</reference>
<accession>A0AA40KC51</accession>
<organism evidence="3 4">
    <name type="scientific">Schizothecium vesticola</name>
    <dbReference type="NCBI Taxonomy" id="314040"/>
    <lineage>
        <taxon>Eukaryota</taxon>
        <taxon>Fungi</taxon>
        <taxon>Dikarya</taxon>
        <taxon>Ascomycota</taxon>
        <taxon>Pezizomycotina</taxon>
        <taxon>Sordariomycetes</taxon>
        <taxon>Sordariomycetidae</taxon>
        <taxon>Sordariales</taxon>
        <taxon>Schizotheciaceae</taxon>
        <taxon>Schizothecium</taxon>
    </lineage>
</organism>
<evidence type="ECO:0000256" key="2">
    <source>
        <dbReference type="SAM" id="Phobius"/>
    </source>
</evidence>
<sequence>MNCATLAHKRGQTYTGKSRCPGPAAARRPGMIYYPGPGGMGSGAGCCVEIILVLLLSLLVSSYVDGIVKSRRVYRTACKPHATMGRCAVGWIPGQTGARGDGQLRRWIPMLRHLKRPTSESGEEAESRRTYNRNTGRDGRVTLPRALYLRRSPMEVEPKYSRQARLPVRGRRPSSSPRALVEKSHRELRGRLIYTSAARGRLSNVSDTFKFSSLNDVLAVCSQIQLHRAPRGRFAR</sequence>
<name>A0AA40KC51_9PEZI</name>